<evidence type="ECO:0000256" key="3">
    <source>
        <dbReference type="ARBA" id="ARBA00022763"/>
    </source>
</evidence>
<dbReference type="SMART" id="SM00982">
    <property type="entry name" value="TRCF"/>
    <property type="match status" value="1"/>
</dbReference>
<dbReference type="AlphaFoldDB" id="A0A060RD91"/>
<dbReference type="InterPro" id="IPR047112">
    <property type="entry name" value="RecG/Mfd"/>
</dbReference>
<dbReference type="PROSITE" id="PS51192">
    <property type="entry name" value="HELICASE_ATP_BIND_1"/>
    <property type="match status" value="1"/>
</dbReference>
<evidence type="ECO:0000313" key="12">
    <source>
        <dbReference type="EMBL" id="CDN31604.1"/>
    </source>
</evidence>
<dbReference type="Pfam" id="PF03461">
    <property type="entry name" value="TRCF"/>
    <property type="match status" value="1"/>
</dbReference>
<dbReference type="InterPro" id="IPR041471">
    <property type="entry name" value="UvrB_inter"/>
</dbReference>
<dbReference type="OrthoDB" id="9804325at2"/>
<dbReference type="Gene3D" id="2.40.10.170">
    <property type="match status" value="1"/>
</dbReference>
<evidence type="ECO:0000256" key="9">
    <source>
        <dbReference type="HAMAP-Rule" id="MF_00969"/>
    </source>
</evidence>
<dbReference type="InterPro" id="IPR001650">
    <property type="entry name" value="Helicase_C-like"/>
</dbReference>
<protein>
    <recommendedName>
        <fullName evidence="9">Transcription-repair-coupling factor</fullName>
        <shortName evidence="9">TRCF</shortName>
        <ecNumber evidence="9">3.6.4.-</ecNumber>
    </recommendedName>
</protein>
<dbReference type="Gene3D" id="3.40.50.300">
    <property type="entry name" value="P-loop containing nucleotide triphosphate hydrolases"/>
    <property type="match status" value="2"/>
</dbReference>
<dbReference type="PROSITE" id="PS51194">
    <property type="entry name" value="HELICASE_CTER"/>
    <property type="match status" value="1"/>
</dbReference>
<comment type="function">
    <text evidence="9">Couples transcription and DNA repair by recognizing RNA polymerase (RNAP) stalled at DNA lesions. Mediates ATP-dependent release of RNAP and its truncated transcript from the DNA, and recruitment of nucleotide excision repair machinery to the damaged site.</text>
</comment>
<feature type="domain" description="Helicase ATP-binding" evidence="10">
    <location>
        <begin position="566"/>
        <end position="727"/>
    </location>
</feature>
<dbReference type="InterPro" id="IPR003711">
    <property type="entry name" value="CarD-like/TRCF_RID"/>
</dbReference>
<keyword evidence="5" id="KW-0347">Helicase</keyword>
<dbReference type="InterPro" id="IPR037235">
    <property type="entry name" value="TRCF-like_C_D7"/>
</dbReference>
<keyword evidence="1 9" id="KW-0963">Cytoplasm</keyword>
<dbReference type="STRING" id="1433126.BN938_1517"/>
<evidence type="ECO:0000256" key="8">
    <source>
        <dbReference type="ARBA" id="ARBA00023204"/>
    </source>
</evidence>
<dbReference type="SUPFAM" id="SSF52540">
    <property type="entry name" value="P-loop containing nucleoside triphosphate hydrolases"/>
    <property type="match status" value="4"/>
</dbReference>
<dbReference type="InterPro" id="IPR004576">
    <property type="entry name" value="Mfd"/>
</dbReference>
<dbReference type="CDD" id="cd17991">
    <property type="entry name" value="DEXHc_TRCF"/>
    <property type="match status" value="1"/>
</dbReference>
<dbReference type="InterPro" id="IPR014001">
    <property type="entry name" value="Helicase_ATP-bd"/>
</dbReference>
<dbReference type="NCBIfam" id="TIGR00580">
    <property type="entry name" value="mfd"/>
    <property type="match status" value="1"/>
</dbReference>
<dbReference type="Pfam" id="PF00270">
    <property type="entry name" value="DEAD"/>
    <property type="match status" value="1"/>
</dbReference>
<feature type="domain" description="Helicase C-terminal" evidence="11">
    <location>
        <begin position="747"/>
        <end position="902"/>
    </location>
</feature>
<keyword evidence="7 9" id="KW-0238">DNA-binding</keyword>
<dbReference type="SMART" id="SM00490">
    <property type="entry name" value="HELICc"/>
    <property type="match status" value="1"/>
</dbReference>
<keyword evidence="6 9" id="KW-0067">ATP-binding</keyword>
<dbReference type="GO" id="GO:0005737">
    <property type="term" value="C:cytoplasm"/>
    <property type="evidence" value="ECO:0007669"/>
    <property type="project" value="UniProtKB-SubCell"/>
</dbReference>
<dbReference type="GO" id="GO:0003684">
    <property type="term" value="F:damaged DNA binding"/>
    <property type="evidence" value="ECO:0007669"/>
    <property type="project" value="InterPro"/>
</dbReference>
<dbReference type="Gene3D" id="3.90.1150.50">
    <property type="entry name" value="Transcription-repair-coupling factor, D7 domain"/>
    <property type="match status" value="1"/>
</dbReference>
<dbReference type="InterPro" id="IPR011545">
    <property type="entry name" value="DEAD/DEAH_box_helicase_dom"/>
</dbReference>
<dbReference type="GO" id="GO:0005524">
    <property type="term" value="F:ATP binding"/>
    <property type="evidence" value="ECO:0007669"/>
    <property type="project" value="UniProtKB-UniRule"/>
</dbReference>
<dbReference type="GO" id="GO:0006355">
    <property type="term" value="P:regulation of DNA-templated transcription"/>
    <property type="evidence" value="ECO:0007669"/>
    <property type="project" value="UniProtKB-UniRule"/>
</dbReference>
<dbReference type="EC" id="3.6.4.-" evidence="9"/>
<gene>
    <name evidence="9" type="primary">mfd</name>
    <name evidence="12" type="ORF">BN938_1517</name>
</gene>
<evidence type="ECO:0000256" key="4">
    <source>
        <dbReference type="ARBA" id="ARBA00022801"/>
    </source>
</evidence>
<evidence type="ECO:0000256" key="6">
    <source>
        <dbReference type="ARBA" id="ARBA00022840"/>
    </source>
</evidence>
<dbReference type="EMBL" id="HG934468">
    <property type="protein sequence ID" value="CDN31604.1"/>
    <property type="molecule type" value="Genomic_DNA"/>
</dbReference>
<evidence type="ECO:0000256" key="7">
    <source>
        <dbReference type="ARBA" id="ARBA00023125"/>
    </source>
</evidence>
<proteinExistence type="inferred from homology"/>
<dbReference type="KEGG" id="rbc:BN938_1517"/>
<dbReference type="HOGENOM" id="CLU_005122_1_4_10"/>
<evidence type="ECO:0000313" key="13">
    <source>
        <dbReference type="Proteomes" id="UP000027616"/>
    </source>
</evidence>
<dbReference type="Pfam" id="PF02559">
    <property type="entry name" value="CarD_TRCF_RID"/>
    <property type="match status" value="1"/>
</dbReference>
<dbReference type="Pfam" id="PF17757">
    <property type="entry name" value="UvrB_inter"/>
    <property type="match status" value="1"/>
</dbReference>
<dbReference type="PATRIC" id="fig|1433126.3.peg.1501"/>
<accession>A0A060RD91</accession>
<evidence type="ECO:0000259" key="10">
    <source>
        <dbReference type="PROSITE" id="PS51192"/>
    </source>
</evidence>
<keyword evidence="8 9" id="KW-0234">DNA repair</keyword>
<dbReference type="SMART" id="SM00487">
    <property type="entry name" value="DEXDc"/>
    <property type="match status" value="1"/>
</dbReference>
<reference evidence="12 13" key="1">
    <citation type="journal article" date="2015" name="Genome Announc.">
        <title>Complete Genome Sequence of the Novel Leech Symbiont Mucinivorans hirudinis M3T.</title>
        <authorList>
            <person name="Nelson M.C."/>
            <person name="Bomar L."/>
            <person name="Graf J."/>
        </authorList>
    </citation>
    <scope>NUCLEOTIDE SEQUENCE [LARGE SCALE GENOMIC DNA]</scope>
    <source>
        <strain evidence="13">M3</strain>
    </source>
</reference>
<dbReference type="InterPro" id="IPR027417">
    <property type="entry name" value="P-loop_NTPase"/>
</dbReference>
<dbReference type="eggNOG" id="COG1197">
    <property type="taxonomic scope" value="Bacteria"/>
</dbReference>
<dbReference type="HAMAP" id="MF_00969">
    <property type="entry name" value="TRCF"/>
    <property type="match status" value="1"/>
</dbReference>
<comment type="similarity">
    <text evidence="9">In the C-terminal section; belongs to the helicase family. RecG subfamily.</text>
</comment>
<dbReference type="SMART" id="SM01058">
    <property type="entry name" value="CarD_TRCF"/>
    <property type="match status" value="1"/>
</dbReference>
<dbReference type="GO" id="GO:0016787">
    <property type="term" value="F:hydrolase activity"/>
    <property type="evidence" value="ECO:0007669"/>
    <property type="project" value="UniProtKB-KW"/>
</dbReference>
<keyword evidence="2 9" id="KW-0547">Nucleotide-binding</keyword>
<dbReference type="Gene3D" id="3.30.2060.10">
    <property type="entry name" value="Penicillin-binding protein 1b domain"/>
    <property type="match status" value="1"/>
</dbReference>
<dbReference type="GO" id="GO:0003678">
    <property type="term" value="F:DNA helicase activity"/>
    <property type="evidence" value="ECO:0007669"/>
    <property type="project" value="TreeGrafter"/>
</dbReference>
<evidence type="ECO:0000259" key="11">
    <source>
        <dbReference type="PROSITE" id="PS51194"/>
    </source>
</evidence>
<dbReference type="GO" id="GO:0000716">
    <property type="term" value="P:transcription-coupled nucleotide-excision repair, DNA damage recognition"/>
    <property type="evidence" value="ECO:0007669"/>
    <property type="project" value="UniProtKB-UniRule"/>
</dbReference>
<dbReference type="PANTHER" id="PTHR47964:SF1">
    <property type="entry name" value="ATP-DEPENDENT DNA HELICASE HOMOLOG RECG, CHLOROPLASTIC"/>
    <property type="match status" value="1"/>
</dbReference>
<dbReference type="InterPro" id="IPR005118">
    <property type="entry name" value="TRCF_C"/>
</dbReference>
<dbReference type="SUPFAM" id="SSF143517">
    <property type="entry name" value="TRCF domain-like"/>
    <property type="match status" value="1"/>
</dbReference>
<evidence type="ECO:0000256" key="1">
    <source>
        <dbReference type="ARBA" id="ARBA00022490"/>
    </source>
</evidence>
<keyword evidence="4 9" id="KW-0378">Hydrolase</keyword>
<evidence type="ECO:0000256" key="2">
    <source>
        <dbReference type="ARBA" id="ARBA00022741"/>
    </source>
</evidence>
<organism evidence="12 13">
    <name type="scientific">Mucinivorans hirudinis</name>
    <dbReference type="NCBI Taxonomy" id="1433126"/>
    <lineage>
        <taxon>Bacteria</taxon>
        <taxon>Pseudomonadati</taxon>
        <taxon>Bacteroidota</taxon>
        <taxon>Bacteroidia</taxon>
        <taxon>Bacteroidales</taxon>
        <taxon>Rikenellaceae</taxon>
        <taxon>Mucinivorans</taxon>
    </lineage>
</organism>
<keyword evidence="3 9" id="KW-0227">DNA damage</keyword>
<name>A0A060RD91_9BACT</name>
<dbReference type="Proteomes" id="UP000027616">
    <property type="component" value="Chromosome I"/>
</dbReference>
<dbReference type="Pfam" id="PF00271">
    <property type="entry name" value="Helicase_C"/>
    <property type="match status" value="1"/>
</dbReference>
<keyword evidence="13" id="KW-1185">Reference proteome</keyword>
<evidence type="ECO:0000256" key="5">
    <source>
        <dbReference type="ARBA" id="ARBA00022806"/>
    </source>
</evidence>
<dbReference type="PANTHER" id="PTHR47964">
    <property type="entry name" value="ATP-DEPENDENT DNA HELICASE HOMOLOG RECG, CHLOROPLASTIC"/>
    <property type="match status" value="1"/>
</dbReference>
<comment type="subcellular location">
    <subcellularLocation>
        <location evidence="9">Cytoplasm</location>
    </subcellularLocation>
</comment>
<dbReference type="InterPro" id="IPR036101">
    <property type="entry name" value="CarD-like/TRCF_RID_sf"/>
</dbReference>
<sequence length="1097" mass="123462">MTHKELIDKIEKAAAPEQLFASDDATLRLRGVSGSMLSFLVAGEFRRRGGVQVVVMEDRDAASYLYADIYNILGQFSAAEDKVFLLPTAYKRSIQTQKEDASGIVQRTAVLSSLGGEQQPPIIIATYPEALAEMVVDRVRLAENTLTINVGDKLSISFVEEVLVSMSLVKVDFVYEPGQYSVRGGIVDIFSYSAPKPYRIDFFGDEVDSIRIFNISNQLSYEKVERVEVIPNLKSEQSRVSLAEYIGEQATIWFDSATRALQKIDDLRKKLLGELEEPATIDLHTTSARALLDDTKRWRWRYLDSDCPRRSYDGEIEFHTAPQPAFNKNFEALAKDIRQGENSHYTTYILTENRAQIERLENILSQIAGGKTAFGSCLLTISRGFIFAQERLALYTDHQIFDRHLRYKIHNEIDRSESITIAELNALKIGDYVVHIEHGVGQFGGLVRQHSQGKTKEFVKLTYKDGDTLFVNVHSLHRISKYKDKESPVPPKVHKLGSGAWQRLKSTTKAKIKDIARELIALYAKRKATEGFAFSPDNYLQTELESSFIYEDTPDQRSATDAIKADMERAEPMDRLVCGDVGFGKTEVAMRAAFKAVLDGKQVAVLVPTTVLSLQHYRTFNKRLRDFSVTVENFSRVKTTKQTHEILDKLKEGKIDILIGTHKLLGKMVDFKDLGLLIIDEEQKFGVSSKEKLRHLKANVDTLTLTATPIPRTLQFSLMGARDMSVINTPPPNRQPVATEVHVYNEDIIREAIEYEMQRGGQIFFVNNRIDNIFRIKSTIERLCPKAKVAVGHGQMAATELEEVMMDFIFGEYDVFVATAIIESGIDIPNANTIIINNAQNFGLSDLHQLRGRVGRTNRKAFCYLMIPGEEAITSDAHRRLRAIEEFSDLGSGFNIAMQDLDIRGAGNVLGAEQSGFIADIGFETYQKIMAEAVAELREEQGLEPEAASIECHIESETTAHIPDSYIGNANEKLRLYREMDHITRPEDMQAFITRLRDRFGEPPSDVYELCDIILLRHAAASAGFEKVTLKNGISRLTFAAANNNAYYKTAKFHSLLKKVSENGSKYKLDSAGNNKLVLIVRSMKNFAALTEEIQNL</sequence>
<comment type="similarity">
    <text evidence="9">In the N-terminal section; belongs to the UvrB family.</text>
</comment>
<dbReference type="SUPFAM" id="SSF141259">
    <property type="entry name" value="CarD-like"/>
    <property type="match status" value="1"/>
</dbReference>